<keyword evidence="3" id="KW-1185">Reference proteome</keyword>
<sequence>MSQQLREAENQVVVEGLFAENRLEDVEIDGMKVIRGEFDVEVAEGEIHTFRVYATEKKKDGTENSIYKGLKTVMNEYKSIASHGREEADKVRITRGRLGLNEYYGQDGQLKQYTQLSTNFVNRVSASDKFEPKAEFEVELFVHSVSDEIKNDEETGRAILKGYVPLFNGSVIPLQFVVDKDGADFVKDNYEPGTTVKVFGEIINRVEIKKTEEKVAFGKPKEKISRNIVRELLVTGGYDPYEEDSPKVFDSKLIKAALTEREIYLENLKNKKKEEPKKEEKPAFGSKTSKKSSESSFNVDDLPF</sequence>
<dbReference type="Proteomes" id="UP000078336">
    <property type="component" value="Unassembled WGS sequence"/>
</dbReference>
<feature type="compositionally biased region" description="Basic and acidic residues" evidence="1">
    <location>
        <begin position="269"/>
        <end position="282"/>
    </location>
</feature>
<comment type="caution">
    <text evidence="2">The sequence shown here is derived from an EMBL/GenBank/DDBJ whole genome shotgun (WGS) entry which is preliminary data.</text>
</comment>
<evidence type="ECO:0000256" key="1">
    <source>
        <dbReference type="SAM" id="MobiDB-lite"/>
    </source>
</evidence>
<organism evidence="2 3">
    <name type="scientific">Anoxybacillus flavithermus</name>
    <dbReference type="NCBI Taxonomy" id="33934"/>
    <lineage>
        <taxon>Bacteria</taxon>
        <taxon>Bacillati</taxon>
        <taxon>Bacillota</taxon>
        <taxon>Bacilli</taxon>
        <taxon>Bacillales</taxon>
        <taxon>Anoxybacillaceae</taxon>
        <taxon>Anoxybacillus</taxon>
    </lineage>
</organism>
<dbReference type="AlphaFoldDB" id="A0A178TB87"/>
<reference evidence="2 3" key="1">
    <citation type="submission" date="2016-03" db="EMBL/GenBank/DDBJ databases">
        <title>Spore heat resistance.</title>
        <authorList>
            <person name="Boekhorst J."/>
            <person name="Berendsen E.M."/>
            <person name="Wells-Bennik M.H."/>
            <person name="Kuipers O.P."/>
        </authorList>
    </citation>
    <scope>NUCLEOTIDE SEQUENCE [LARGE SCALE GENOMIC DNA]</scope>
    <source>
        <strain evidence="2 3">AF16</strain>
    </source>
</reference>
<dbReference type="EMBL" id="LUCQ01000105">
    <property type="protein sequence ID" value="OAO78585.1"/>
    <property type="molecule type" value="Genomic_DNA"/>
</dbReference>
<name>A0A178TB87_9BACL</name>
<accession>A0A178TB87</accession>
<evidence type="ECO:0000313" key="2">
    <source>
        <dbReference type="EMBL" id="OAO78585.1"/>
    </source>
</evidence>
<dbReference type="RefSeq" id="WP_064214333.1">
    <property type="nucleotide sequence ID" value="NZ_LUCQ01000105.1"/>
</dbReference>
<feature type="region of interest" description="Disordered" evidence="1">
    <location>
        <begin position="269"/>
        <end position="304"/>
    </location>
</feature>
<proteinExistence type="predicted"/>
<dbReference type="OrthoDB" id="2595722at2"/>
<protein>
    <submittedName>
        <fullName evidence="2">Uncharacterized protein</fullName>
    </submittedName>
</protein>
<evidence type="ECO:0000313" key="3">
    <source>
        <dbReference type="Proteomes" id="UP000078336"/>
    </source>
</evidence>
<dbReference type="PATRIC" id="fig|33934.7.peg.915"/>
<gene>
    <name evidence="2" type="ORF">TAF16_1852</name>
</gene>